<keyword evidence="3" id="KW-1185">Reference proteome</keyword>
<sequence length="106" mass="11650">MTYDAQLSLKGEFLIAMPGLDDPNFSHTVVCICEHTEDGCVGIIINRTYPTLFAKDIFDELNMSFVPEAASASVYFGGPVHMNEMFILHGPPLNGRDLSGSPRFLP</sequence>
<comment type="caution">
    <text evidence="2">The sequence shown here is derived from an EMBL/GenBank/DDBJ whole genome shotgun (WGS) entry which is preliminary data.</text>
</comment>
<evidence type="ECO:0000313" key="3">
    <source>
        <dbReference type="Proteomes" id="UP000288096"/>
    </source>
</evidence>
<dbReference type="Proteomes" id="UP000288096">
    <property type="component" value="Unassembled WGS sequence"/>
</dbReference>
<protein>
    <submittedName>
        <fullName evidence="2">DUF179 domain-containing protein</fullName>
    </submittedName>
</protein>
<dbReference type="PANTHER" id="PTHR30327">
    <property type="entry name" value="UNCHARACTERIZED PROTEIN YQGE"/>
    <property type="match status" value="1"/>
</dbReference>
<dbReference type="SUPFAM" id="SSF143456">
    <property type="entry name" value="VC0467-like"/>
    <property type="match status" value="1"/>
</dbReference>
<dbReference type="GO" id="GO:0005829">
    <property type="term" value="C:cytosol"/>
    <property type="evidence" value="ECO:0007669"/>
    <property type="project" value="TreeGrafter"/>
</dbReference>
<dbReference type="PANTHER" id="PTHR30327:SF1">
    <property type="entry name" value="UPF0301 PROTEIN YQGE"/>
    <property type="match status" value="1"/>
</dbReference>
<organism evidence="2 3">
    <name type="scientific">Desulfonema ishimotonii</name>
    <dbReference type="NCBI Taxonomy" id="45657"/>
    <lineage>
        <taxon>Bacteria</taxon>
        <taxon>Pseudomonadati</taxon>
        <taxon>Thermodesulfobacteriota</taxon>
        <taxon>Desulfobacteria</taxon>
        <taxon>Desulfobacterales</taxon>
        <taxon>Desulfococcaceae</taxon>
        <taxon>Desulfonema</taxon>
    </lineage>
</organism>
<reference evidence="3" key="2">
    <citation type="submission" date="2019-01" db="EMBL/GenBank/DDBJ databases">
        <title>Genome sequence of Desulfonema ishimotonii strain Tokyo 01.</title>
        <authorList>
            <person name="Fukui M."/>
        </authorList>
    </citation>
    <scope>NUCLEOTIDE SEQUENCE [LARGE SCALE GENOMIC DNA]</scope>
    <source>
        <strain evidence="3">Tokyo 01</strain>
    </source>
</reference>
<accession>A0A401FSR8</accession>
<dbReference type="InterPro" id="IPR003774">
    <property type="entry name" value="AlgH-like"/>
</dbReference>
<evidence type="ECO:0000313" key="2">
    <source>
        <dbReference type="EMBL" id="GBC60014.1"/>
    </source>
</evidence>
<gene>
    <name evidence="2" type="ORF">DENIS_0956</name>
</gene>
<dbReference type="RefSeq" id="WP_269433899.1">
    <property type="nucleotide sequence ID" value="NZ_BEXT01000001.1"/>
</dbReference>
<dbReference type="EMBL" id="BEXT01000001">
    <property type="protein sequence ID" value="GBC60014.1"/>
    <property type="molecule type" value="Genomic_DNA"/>
</dbReference>
<comment type="similarity">
    <text evidence="1">Belongs to the UPF0301 (AlgH) family.</text>
</comment>
<name>A0A401FSR8_9BACT</name>
<dbReference type="AlphaFoldDB" id="A0A401FSR8"/>
<evidence type="ECO:0000256" key="1">
    <source>
        <dbReference type="ARBA" id="ARBA00009600"/>
    </source>
</evidence>
<dbReference type="Pfam" id="PF02622">
    <property type="entry name" value="DUF179"/>
    <property type="match status" value="1"/>
</dbReference>
<reference evidence="3" key="1">
    <citation type="submission" date="2017-11" db="EMBL/GenBank/DDBJ databases">
        <authorList>
            <person name="Watanabe M."/>
            <person name="Kojima H."/>
        </authorList>
    </citation>
    <scope>NUCLEOTIDE SEQUENCE [LARGE SCALE GENOMIC DNA]</scope>
    <source>
        <strain evidence="3">Tokyo 01</strain>
    </source>
</reference>
<dbReference type="Gene3D" id="3.40.1740.10">
    <property type="entry name" value="VC0467-like"/>
    <property type="match status" value="1"/>
</dbReference>
<proteinExistence type="inferred from homology"/>